<dbReference type="EMBL" id="JAUCDY010000022">
    <property type="protein sequence ID" value="MDM7858959.1"/>
    <property type="molecule type" value="Genomic_DNA"/>
</dbReference>
<dbReference type="Proteomes" id="UP001241056">
    <property type="component" value="Unassembled WGS sequence"/>
</dbReference>
<evidence type="ECO:0000313" key="2">
    <source>
        <dbReference type="Proteomes" id="UP001241056"/>
    </source>
</evidence>
<reference evidence="1 2" key="1">
    <citation type="submission" date="2023-06" db="EMBL/GenBank/DDBJ databases">
        <title>Thiopseudomonas sp. CY1220 draft genome sequence.</title>
        <authorList>
            <person name="Zhao G."/>
            <person name="An M."/>
        </authorList>
    </citation>
    <scope>NUCLEOTIDE SEQUENCE [LARGE SCALE GENOMIC DNA]</scope>
    <source>
        <strain evidence="1 2">CY1220</strain>
    </source>
</reference>
<sequence length="51" mass="5849">MKKIIYKPLLNIFGFVCVGLNKYTGRKLPLELAVGAQLCVNEVFRQHLSWV</sequence>
<comment type="caution">
    <text evidence="1">The sequence shown here is derived from an EMBL/GenBank/DDBJ whole genome shotgun (WGS) entry which is preliminary data.</text>
</comment>
<gene>
    <name evidence="1" type="ORF">QEZ41_11865</name>
</gene>
<name>A0ABT7STW9_9GAMM</name>
<evidence type="ECO:0000313" key="1">
    <source>
        <dbReference type="EMBL" id="MDM7858959.1"/>
    </source>
</evidence>
<accession>A0ABT7STW9</accession>
<dbReference type="RefSeq" id="WP_289411810.1">
    <property type="nucleotide sequence ID" value="NZ_JAUCDY010000022.1"/>
</dbReference>
<proteinExistence type="predicted"/>
<keyword evidence="2" id="KW-1185">Reference proteome</keyword>
<protein>
    <submittedName>
        <fullName evidence="1">Uncharacterized protein</fullName>
    </submittedName>
</protein>
<organism evidence="1 2">
    <name type="scientific">Thiopseudomonas acetoxidans</name>
    <dbReference type="NCBI Taxonomy" id="3041622"/>
    <lineage>
        <taxon>Bacteria</taxon>
        <taxon>Pseudomonadati</taxon>
        <taxon>Pseudomonadota</taxon>
        <taxon>Gammaproteobacteria</taxon>
        <taxon>Pseudomonadales</taxon>
        <taxon>Pseudomonadaceae</taxon>
        <taxon>Thiopseudomonas</taxon>
    </lineage>
</organism>